<dbReference type="PANTHER" id="PTHR11469:SF1">
    <property type="entry name" value="GLUCOSE-6-PHOSPHATE ISOMERASE"/>
    <property type="match status" value="1"/>
</dbReference>
<comment type="caution">
    <text evidence="9">The sequence shown here is derived from an EMBL/GenBank/DDBJ whole genome shotgun (WGS) entry which is preliminary data.</text>
</comment>
<proteinExistence type="inferred from homology"/>
<keyword evidence="3 7" id="KW-0312">Gluconeogenesis</keyword>
<evidence type="ECO:0000256" key="7">
    <source>
        <dbReference type="HAMAP-Rule" id="MF_00473"/>
    </source>
</evidence>
<comment type="function">
    <text evidence="7">Catalyzes the reversible isomerization of glucose-6-phosphate to fructose-6-phosphate.</text>
</comment>
<keyword evidence="5 7" id="KW-0413">Isomerase</keyword>
<dbReference type="InterPro" id="IPR046348">
    <property type="entry name" value="SIS_dom_sf"/>
</dbReference>
<dbReference type="CDD" id="cd05015">
    <property type="entry name" value="SIS_PGI_1"/>
    <property type="match status" value="1"/>
</dbReference>
<evidence type="ECO:0000256" key="5">
    <source>
        <dbReference type="ARBA" id="ARBA00023235"/>
    </source>
</evidence>
<dbReference type="Gene3D" id="1.10.1390.10">
    <property type="match status" value="1"/>
</dbReference>
<dbReference type="PANTHER" id="PTHR11469">
    <property type="entry name" value="GLUCOSE-6-PHOSPHATE ISOMERASE"/>
    <property type="match status" value="1"/>
</dbReference>
<protein>
    <recommendedName>
        <fullName evidence="7">Glucose-6-phosphate isomerase</fullName>
        <shortName evidence="7">GPI</shortName>
        <ecNumber evidence="7">5.3.1.9</ecNumber>
    </recommendedName>
    <alternativeName>
        <fullName evidence="7">Phosphoglucose isomerase</fullName>
        <shortName evidence="7">PGI</shortName>
    </alternativeName>
    <alternativeName>
        <fullName evidence="7">Phosphohexose isomerase</fullName>
        <shortName evidence="7">PHI</shortName>
    </alternativeName>
</protein>
<comment type="subcellular location">
    <subcellularLocation>
        <location evidence="7">Cytoplasm</location>
    </subcellularLocation>
</comment>
<feature type="active site" evidence="7">
    <location>
        <position position="470"/>
    </location>
</feature>
<dbReference type="Proteomes" id="UP001292182">
    <property type="component" value="Unassembled WGS sequence"/>
</dbReference>
<dbReference type="PROSITE" id="PS00174">
    <property type="entry name" value="P_GLUCOSE_ISOMERASE_2"/>
    <property type="match status" value="1"/>
</dbReference>
<dbReference type="InterPro" id="IPR035476">
    <property type="entry name" value="SIS_PGI_1"/>
</dbReference>
<dbReference type="GO" id="GO:0004347">
    <property type="term" value="F:glucose-6-phosphate isomerase activity"/>
    <property type="evidence" value="ECO:0007669"/>
    <property type="project" value="UniProtKB-EC"/>
</dbReference>
<evidence type="ECO:0000256" key="8">
    <source>
        <dbReference type="RuleBase" id="RU000612"/>
    </source>
</evidence>
<dbReference type="NCBIfam" id="NF001211">
    <property type="entry name" value="PRK00179.1"/>
    <property type="match status" value="1"/>
</dbReference>
<dbReference type="InterPro" id="IPR018189">
    <property type="entry name" value="Phosphoglucose_isomerase_CS"/>
</dbReference>
<organism evidence="9 10">
    <name type="scientific">Sphingomonas sanguinis</name>
    <dbReference type="NCBI Taxonomy" id="33051"/>
    <lineage>
        <taxon>Bacteria</taxon>
        <taxon>Pseudomonadati</taxon>
        <taxon>Pseudomonadota</taxon>
        <taxon>Alphaproteobacteria</taxon>
        <taxon>Sphingomonadales</taxon>
        <taxon>Sphingomonadaceae</taxon>
        <taxon>Sphingomonas</taxon>
    </lineage>
</organism>
<dbReference type="PRINTS" id="PR00662">
    <property type="entry name" value="G6PISOMERASE"/>
</dbReference>
<feature type="active site" evidence="7">
    <location>
        <position position="360"/>
    </location>
</feature>
<dbReference type="EMBL" id="JAOBTW010000021">
    <property type="protein sequence ID" value="MDZ7283553.1"/>
    <property type="molecule type" value="Genomic_DNA"/>
</dbReference>
<dbReference type="HAMAP" id="MF_00473">
    <property type="entry name" value="G6P_isomerase"/>
    <property type="match status" value="1"/>
</dbReference>
<evidence type="ECO:0000256" key="2">
    <source>
        <dbReference type="ARBA" id="ARBA00006604"/>
    </source>
</evidence>
<dbReference type="InterPro" id="IPR023096">
    <property type="entry name" value="G6P_Isomerase_C"/>
</dbReference>
<dbReference type="PROSITE" id="PS51463">
    <property type="entry name" value="P_GLUCOSE_ISOMERASE_3"/>
    <property type="match status" value="1"/>
</dbReference>
<comment type="pathway">
    <text evidence="1 7 8">Carbohydrate degradation; glycolysis; D-glyceraldehyde 3-phosphate and glycerone phosphate from D-glucose: step 2/4.</text>
</comment>
<dbReference type="PROSITE" id="PS00765">
    <property type="entry name" value="P_GLUCOSE_ISOMERASE_1"/>
    <property type="match status" value="1"/>
</dbReference>
<dbReference type="Pfam" id="PF00342">
    <property type="entry name" value="PGI"/>
    <property type="match status" value="1"/>
</dbReference>
<evidence type="ECO:0000256" key="6">
    <source>
        <dbReference type="ARBA" id="ARBA00029321"/>
    </source>
</evidence>
<evidence type="ECO:0000313" key="10">
    <source>
        <dbReference type="Proteomes" id="UP001292182"/>
    </source>
</evidence>
<feature type="active site" description="Proton donor" evidence="7">
    <location>
        <position position="329"/>
    </location>
</feature>
<dbReference type="InterPro" id="IPR035482">
    <property type="entry name" value="SIS_PGI_2"/>
</dbReference>
<comment type="catalytic activity">
    <reaction evidence="6 7 8">
        <text>alpha-D-glucose 6-phosphate = beta-D-fructose 6-phosphate</text>
        <dbReference type="Rhea" id="RHEA:11816"/>
        <dbReference type="ChEBI" id="CHEBI:57634"/>
        <dbReference type="ChEBI" id="CHEBI:58225"/>
        <dbReference type="EC" id="5.3.1.9"/>
    </reaction>
</comment>
<evidence type="ECO:0000256" key="3">
    <source>
        <dbReference type="ARBA" id="ARBA00022432"/>
    </source>
</evidence>
<name>A0ABU5LUE8_9SPHN</name>
<keyword evidence="7" id="KW-0963">Cytoplasm</keyword>
<dbReference type="RefSeq" id="WP_322540115.1">
    <property type="nucleotide sequence ID" value="NZ_JAOBTW010000021.1"/>
</dbReference>
<dbReference type="CDD" id="cd05016">
    <property type="entry name" value="SIS_PGI_2"/>
    <property type="match status" value="1"/>
</dbReference>
<evidence type="ECO:0000256" key="1">
    <source>
        <dbReference type="ARBA" id="ARBA00004926"/>
    </source>
</evidence>
<dbReference type="EC" id="5.3.1.9" evidence="7"/>
<keyword evidence="10" id="KW-1185">Reference proteome</keyword>
<evidence type="ECO:0000256" key="4">
    <source>
        <dbReference type="ARBA" id="ARBA00023152"/>
    </source>
</evidence>
<reference evidence="10" key="1">
    <citation type="submission" date="2023-07" db="EMBL/GenBank/DDBJ databases">
        <title>Whole genome sequence analysis of rice epiphytic Sphingomonas sanguinis OsEp_Plm_15B2.</title>
        <authorList>
            <person name="Sahu K.P."/>
            <person name="Asharani P."/>
            <person name="Reddy B."/>
            <person name="Kumar A."/>
        </authorList>
    </citation>
    <scope>NUCLEOTIDE SEQUENCE [LARGE SCALE GENOMIC DNA]</scope>
    <source>
        <strain evidence="10">OsEp_Plm_15B2</strain>
    </source>
</reference>
<evidence type="ECO:0000313" key="9">
    <source>
        <dbReference type="EMBL" id="MDZ7283553.1"/>
    </source>
</evidence>
<comment type="similarity">
    <text evidence="2 7 8">Belongs to the GPI family.</text>
</comment>
<accession>A0ABU5LUE8</accession>
<sequence length="497" mass="53580">MAADWSTIESLPQTPLLDLFANDPNRLASLSLDVAGIHFDWSKTHLTREAVAAFADLAKAKGLAAKRDALFGGEVVNVTEGRAVEHTAERGEGNPESVATARQSHARMRALIDAIEAEALGPIRHVLHIGIGGSALGPDLLVDALGRDSDRYDVAIVSNVDGVALEEVFKRFDPAATLLVVASKTFTTTETMLNATSALQWMTESGVEDPYGKVIALTANPEKAVEWGVDETRILPFAESVGGRYSLWSTIGFPAALGLGWDAFEELLEGAAEMDRHFRLTDLAQNAPALAAFADLYYTQVRHAETRAPFAYDERLRLLPSYLQQLEMESNGKGVTVDGQPVGRPTAAITWGGVGTDAQHAVFQLLHQGTHLVPVEFIAVIEPGDVLSDDHHRQLLLNAFAQGAALMKGKKVDDPARSYSGDRPSSTILLDTLDPRTLGALIAFYEHRVFVNGVLLGINSFDQFGVELGKEMAKAADQGGQDFDPSTEDLIKRAFGA</sequence>
<dbReference type="SUPFAM" id="SSF53697">
    <property type="entry name" value="SIS domain"/>
    <property type="match status" value="1"/>
</dbReference>
<gene>
    <name evidence="7 9" type="primary">pgi</name>
    <name evidence="9" type="ORF">N4G62_16100</name>
</gene>
<keyword evidence="4 7" id="KW-0324">Glycolysis</keyword>
<dbReference type="Gene3D" id="3.40.50.10490">
    <property type="entry name" value="Glucose-6-phosphate isomerase like protein, domain 1"/>
    <property type="match status" value="2"/>
</dbReference>
<comment type="pathway">
    <text evidence="7">Carbohydrate biosynthesis; gluconeogenesis.</text>
</comment>
<dbReference type="InterPro" id="IPR001672">
    <property type="entry name" value="G6P_Isomerase"/>
</dbReference>